<dbReference type="VEuPathDB" id="VectorBase:GPPI008437"/>
<reference evidence="2" key="1">
    <citation type="submission" date="2015-01" db="EMBL/GenBank/DDBJ databases">
        <authorList>
            <person name="Aksoy S."/>
            <person name="Warren W."/>
            <person name="Wilson R.K."/>
        </authorList>
    </citation>
    <scope>NUCLEOTIDE SEQUENCE [LARGE SCALE GENOMIC DNA]</scope>
    <source>
        <strain evidence="2">IAEA</strain>
    </source>
</reference>
<dbReference type="EnsemblMetazoa" id="GPPI008437-RA">
    <property type="protein sequence ID" value="GPPI008437-PA"/>
    <property type="gene ID" value="GPPI008437"/>
</dbReference>
<organism evidence="1 2">
    <name type="scientific">Glossina palpalis gambiensis</name>
    <dbReference type="NCBI Taxonomy" id="67801"/>
    <lineage>
        <taxon>Eukaryota</taxon>
        <taxon>Metazoa</taxon>
        <taxon>Ecdysozoa</taxon>
        <taxon>Arthropoda</taxon>
        <taxon>Hexapoda</taxon>
        <taxon>Insecta</taxon>
        <taxon>Pterygota</taxon>
        <taxon>Neoptera</taxon>
        <taxon>Endopterygota</taxon>
        <taxon>Diptera</taxon>
        <taxon>Brachycera</taxon>
        <taxon>Muscomorpha</taxon>
        <taxon>Hippoboscoidea</taxon>
        <taxon>Glossinidae</taxon>
        <taxon>Glossina</taxon>
    </lineage>
</organism>
<dbReference type="EMBL" id="JXJN01003460">
    <property type="status" value="NOT_ANNOTATED_CDS"/>
    <property type="molecule type" value="Genomic_DNA"/>
</dbReference>
<reference evidence="1" key="2">
    <citation type="submission" date="2020-05" db="UniProtKB">
        <authorList>
            <consortium name="EnsemblMetazoa"/>
        </authorList>
    </citation>
    <scope>IDENTIFICATION</scope>
    <source>
        <strain evidence="1">IAEA</strain>
    </source>
</reference>
<name>A0A1B0ATW9_9MUSC</name>
<dbReference type="AlphaFoldDB" id="A0A1B0ATW9"/>
<sequence>MQIYQQAHGHANRNKHLYLAAKAVSVIIDVGSVHSNNHSPPKARCSETDRKNDIVERPFSTLTSYKSKAPSDVYSPKQGHQKIQALNDWRDNGDAECCPDSRLYGCNTYLLQ</sequence>
<evidence type="ECO:0000313" key="1">
    <source>
        <dbReference type="EnsemblMetazoa" id="GPPI008437-PA"/>
    </source>
</evidence>
<accession>A0A1B0ATW9</accession>
<keyword evidence="2" id="KW-1185">Reference proteome</keyword>
<dbReference type="Proteomes" id="UP000092460">
    <property type="component" value="Unassembled WGS sequence"/>
</dbReference>
<protein>
    <submittedName>
        <fullName evidence="1">Uncharacterized protein</fullName>
    </submittedName>
</protein>
<proteinExistence type="predicted"/>
<evidence type="ECO:0000313" key="2">
    <source>
        <dbReference type="Proteomes" id="UP000092460"/>
    </source>
</evidence>